<keyword evidence="11" id="KW-1185">Reference proteome</keyword>
<dbReference type="Gene3D" id="3.30.565.10">
    <property type="entry name" value="Histidine kinase-like ATPase, C-terminal domain"/>
    <property type="match status" value="1"/>
</dbReference>
<dbReference type="RefSeq" id="WP_135954950.1">
    <property type="nucleotide sequence ID" value="NZ_JABCKY010000002.1"/>
</dbReference>
<evidence type="ECO:0000313" key="11">
    <source>
        <dbReference type="Proteomes" id="UP000567186"/>
    </source>
</evidence>
<feature type="transmembrane region" description="Helical" evidence="8">
    <location>
        <begin position="63"/>
        <end position="84"/>
    </location>
</feature>
<keyword evidence="5 10" id="KW-0418">Kinase</keyword>
<dbReference type="AlphaFoldDB" id="A0A7Y0WSF4"/>
<keyword evidence="8" id="KW-0812">Transmembrane</keyword>
<dbReference type="GO" id="GO:0005524">
    <property type="term" value="F:ATP binding"/>
    <property type="evidence" value="ECO:0007669"/>
    <property type="project" value="UniProtKB-KW"/>
</dbReference>
<protein>
    <recommendedName>
        <fullName evidence="2">histidine kinase</fullName>
        <ecNumber evidence="2">2.7.13.3</ecNumber>
    </recommendedName>
</protein>
<feature type="transmembrane region" description="Helical" evidence="8">
    <location>
        <begin position="262"/>
        <end position="280"/>
    </location>
</feature>
<dbReference type="GO" id="GO:0004673">
    <property type="term" value="F:protein histidine kinase activity"/>
    <property type="evidence" value="ECO:0007669"/>
    <property type="project" value="UniProtKB-EC"/>
</dbReference>
<evidence type="ECO:0000256" key="1">
    <source>
        <dbReference type="ARBA" id="ARBA00000085"/>
    </source>
</evidence>
<keyword evidence="8" id="KW-0472">Membrane</keyword>
<evidence type="ECO:0000256" key="6">
    <source>
        <dbReference type="ARBA" id="ARBA00022840"/>
    </source>
</evidence>
<evidence type="ECO:0000256" key="3">
    <source>
        <dbReference type="ARBA" id="ARBA00022679"/>
    </source>
</evidence>
<comment type="catalytic activity">
    <reaction evidence="1">
        <text>ATP + protein L-histidine = ADP + protein N-phospho-L-histidine.</text>
        <dbReference type="EC" id="2.7.13.3"/>
    </reaction>
</comment>
<dbReference type="InterPro" id="IPR003594">
    <property type="entry name" value="HATPase_dom"/>
</dbReference>
<evidence type="ECO:0000256" key="8">
    <source>
        <dbReference type="SAM" id="Phobius"/>
    </source>
</evidence>
<feature type="domain" description="Histidine kinase" evidence="9">
    <location>
        <begin position="481"/>
        <end position="685"/>
    </location>
</feature>
<dbReference type="InterPro" id="IPR036890">
    <property type="entry name" value="HATPase_C_sf"/>
</dbReference>
<dbReference type="InterPro" id="IPR014265">
    <property type="entry name" value="XrtA/PrsK"/>
</dbReference>
<dbReference type="SUPFAM" id="SSF55874">
    <property type="entry name" value="ATPase domain of HSP90 chaperone/DNA topoisomerase II/histidine kinase"/>
    <property type="match status" value="1"/>
</dbReference>
<dbReference type="InterPro" id="IPR050980">
    <property type="entry name" value="2C_sensor_his_kinase"/>
</dbReference>
<proteinExistence type="predicted"/>
<keyword evidence="6" id="KW-0067">ATP-binding</keyword>
<comment type="caution">
    <text evidence="10">The sequence shown here is derived from an EMBL/GenBank/DDBJ whole genome shotgun (WGS) entry which is preliminary data.</text>
</comment>
<feature type="transmembrane region" description="Helical" evidence="8">
    <location>
        <begin position="37"/>
        <end position="57"/>
    </location>
</feature>
<dbReference type="EC" id="2.7.13.3" evidence="2"/>
<evidence type="ECO:0000313" key="10">
    <source>
        <dbReference type="EMBL" id="NMT63775.1"/>
    </source>
</evidence>
<feature type="transmembrane region" description="Helical" evidence="8">
    <location>
        <begin position="6"/>
        <end position="25"/>
    </location>
</feature>
<keyword evidence="3 10" id="KW-0808">Transferase</keyword>
<gene>
    <name evidence="10" type="primary">prsK</name>
    <name evidence="10" type="ORF">HIU99_09195</name>
</gene>
<dbReference type="InterPro" id="IPR005467">
    <property type="entry name" value="His_kinase_dom"/>
</dbReference>
<evidence type="ECO:0000256" key="7">
    <source>
        <dbReference type="SAM" id="MobiDB-lite"/>
    </source>
</evidence>
<dbReference type="PANTHER" id="PTHR44936">
    <property type="entry name" value="SENSOR PROTEIN CREC"/>
    <property type="match status" value="1"/>
</dbReference>
<feature type="region of interest" description="Disordered" evidence="7">
    <location>
        <begin position="688"/>
        <end position="712"/>
    </location>
</feature>
<organism evidence="10 11">
    <name type="scientific">Marinobacter orientalis</name>
    <dbReference type="NCBI Taxonomy" id="1928859"/>
    <lineage>
        <taxon>Bacteria</taxon>
        <taxon>Pseudomonadati</taxon>
        <taxon>Pseudomonadota</taxon>
        <taxon>Gammaproteobacteria</taxon>
        <taxon>Pseudomonadales</taxon>
        <taxon>Marinobacteraceae</taxon>
        <taxon>Marinobacter</taxon>
    </lineage>
</organism>
<evidence type="ECO:0000259" key="9">
    <source>
        <dbReference type="PROSITE" id="PS50109"/>
    </source>
</evidence>
<keyword evidence="8" id="KW-1133">Transmembrane helix</keyword>
<dbReference type="PRINTS" id="PR00344">
    <property type="entry name" value="BCTRLSENSOR"/>
</dbReference>
<dbReference type="SUPFAM" id="SSF55781">
    <property type="entry name" value="GAF domain-like"/>
    <property type="match status" value="1"/>
</dbReference>
<dbReference type="OrthoDB" id="9785691at2"/>
<name>A0A7Y0WSF4_9GAMM</name>
<dbReference type="Proteomes" id="UP000567186">
    <property type="component" value="Unassembled WGS sequence"/>
</dbReference>
<evidence type="ECO:0000256" key="4">
    <source>
        <dbReference type="ARBA" id="ARBA00022741"/>
    </source>
</evidence>
<keyword evidence="4" id="KW-0547">Nucleotide-binding</keyword>
<feature type="compositionally biased region" description="Polar residues" evidence="7">
    <location>
        <begin position="702"/>
        <end position="712"/>
    </location>
</feature>
<dbReference type="PANTHER" id="PTHR44936:SF10">
    <property type="entry name" value="SENSOR PROTEIN RSTB"/>
    <property type="match status" value="1"/>
</dbReference>
<feature type="transmembrane region" description="Helical" evidence="8">
    <location>
        <begin position="193"/>
        <end position="215"/>
    </location>
</feature>
<reference evidence="10 11" key="1">
    <citation type="submission" date="2020-04" db="EMBL/GenBank/DDBJ databases">
        <title>Marinobacter oceani sp. nov., isolated from marine solar saltern.</title>
        <authorList>
            <person name="Chen X.-Y."/>
        </authorList>
    </citation>
    <scope>NUCLEOTIDE SEQUENCE [LARGE SCALE GENOMIC DNA]</scope>
    <source>
        <strain evidence="10 11">W62</strain>
    </source>
</reference>
<feature type="transmembrane region" description="Helical" evidence="8">
    <location>
        <begin position="163"/>
        <end position="181"/>
    </location>
</feature>
<evidence type="ECO:0000256" key="5">
    <source>
        <dbReference type="ARBA" id="ARBA00022777"/>
    </source>
</evidence>
<feature type="transmembrane region" description="Helical" evidence="8">
    <location>
        <begin position="227"/>
        <end position="250"/>
    </location>
</feature>
<sequence length="712" mass="79048">MLNDFSLISHSAAAIAYGLLALLIATRYLRRDTDRTLLLASVVTVIWTGSLVAQSLWGQPGFFVRYLLELLRDAAWITVLFALLQDSFRTAKLGGSLRRILAIATVTLVVLLSGSAVLEYAFGLTILDGKTRVVGQIAVSLLGLSLVEQIWRNSLSFGRSSMKYICIAVATLFAFDFFMYADALLFGRVAESFWSARGLVNAALVPLLAVNVINTRKQPVDFQLSRSAVFHAGTLILAGGYLLFLALGGYYVKTLGGDWGEALQVLFFTVALVFLATLLASQRVRARLMVFIGQNFFDYKYDYREEWLKMTREMADLSDNPPLPERVIRILTGLVESNAGALWIREDEGDFMLKTAVNMVTPKYTTIDGNSELVRFFGEREWIIDLHEYESDPVSYHLLEIPDAISKIPDGWLVIPLYLGNNLYGIAMIGNPYARVELNWENFDLIKVVARQTCNLLAQADAQNRLSRAMQFEAVSKASAFMVHDLKTVIAQLSLLVKNAPRHRENPAFIDDMINTTDHAVRKMSNLVEHIRRPADETLVTEVIELTGVVEHLAEHYSRQRPVPQVIGNPGKIYINADRDQLSSVLGHLIQNAQDATPPEGEITLTLKTARGNVVLFIQDTGYGMTEEFIQTQLFKPFESTKGLTGMGIGAYQAREYVRNVGGNIDVTSEPGVGSCFSIRFPLARFEPQPTAAGPGPEELITGSTEAQQNVK</sequence>
<dbReference type="EMBL" id="JABCKY010000002">
    <property type="protein sequence ID" value="NMT63775.1"/>
    <property type="molecule type" value="Genomic_DNA"/>
</dbReference>
<dbReference type="NCBIfam" id="TIGR02916">
    <property type="entry name" value="PEP_his_kin"/>
    <property type="match status" value="1"/>
</dbReference>
<dbReference type="PROSITE" id="PS50109">
    <property type="entry name" value="HIS_KIN"/>
    <property type="match status" value="1"/>
</dbReference>
<evidence type="ECO:0000256" key="2">
    <source>
        <dbReference type="ARBA" id="ARBA00012438"/>
    </source>
</evidence>
<dbReference type="InterPro" id="IPR004358">
    <property type="entry name" value="Sig_transdc_His_kin-like_C"/>
</dbReference>
<dbReference type="SMART" id="SM00387">
    <property type="entry name" value="HATPase_c"/>
    <property type="match status" value="1"/>
</dbReference>
<dbReference type="Pfam" id="PF02518">
    <property type="entry name" value="HATPase_c"/>
    <property type="match status" value="1"/>
</dbReference>
<accession>A0A7Y0WSF4</accession>
<feature type="transmembrane region" description="Helical" evidence="8">
    <location>
        <begin position="100"/>
        <end position="127"/>
    </location>
</feature>